<dbReference type="EMBL" id="CP119311">
    <property type="protein sequence ID" value="WEK36010.1"/>
    <property type="molecule type" value="Genomic_DNA"/>
</dbReference>
<organism evidence="5 6">
    <name type="scientific">Candidatus Pseudobacter hemicellulosilyticus</name>
    <dbReference type="NCBI Taxonomy" id="3121375"/>
    <lineage>
        <taxon>Bacteria</taxon>
        <taxon>Pseudomonadati</taxon>
        <taxon>Bacteroidota</taxon>
        <taxon>Chitinophagia</taxon>
        <taxon>Chitinophagales</taxon>
        <taxon>Chitinophagaceae</taxon>
        <taxon>Pseudobacter</taxon>
    </lineage>
</organism>
<dbReference type="Gene3D" id="2.60.120.280">
    <property type="entry name" value="Regulatory protein AraC"/>
    <property type="match status" value="1"/>
</dbReference>
<keyword evidence="1" id="KW-0805">Transcription regulation</keyword>
<dbReference type="InterPro" id="IPR018062">
    <property type="entry name" value="HTH_AraC-typ_CS"/>
</dbReference>
<dbReference type="AlphaFoldDB" id="A0AAJ5WSL2"/>
<reference evidence="5" key="1">
    <citation type="submission" date="2023-03" db="EMBL/GenBank/DDBJ databases">
        <title>Andean soil-derived lignocellulolytic bacterial consortium as a source of novel taxa and putative plastic-active enzymes.</title>
        <authorList>
            <person name="Diaz-Garcia L."/>
            <person name="Chuvochina M."/>
            <person name="Feuerriegel G."/>
            <person name="Bunk B."/>
            <person name="Sproer C."/>
            <person name="Streit W.R."/>
            <person name="Rodriguez L.M."/>
            <person name="Overmann J."/>
            <person name="Jimenez D.J."/>
        </authorList>
    </citation>
    <scope>NUCLEOTIDE SEQUENCE</scope>
    <source>
        <strain evidence="5">MAG 7</strain>
    </source>
</reference>
<dbReference type="Pfam" id="PF02311">
    <property type="entry name" value="AraC_binding"/>
    <property type="match status" value="1"/>
</dbReference>
<dbReference type="GO" id="GO:0003700">
    <property type="term" value="F:DNA-binding transcription factor activity"/>
    <property type="evidence" value="ECO:0007669"/>
    <property type="project" value="InterPro"/>
</dbReference>
<sequence>MSKAKNNQLKYLVASDTDQLWGLFVTTIGFQHVAPRSVYPPKGHPSSYWFDPSTGRVLHEYQLIYVVKGEGVFQSAHVKRAPVTAGSLILLFPEEWHSFQPDKQTGWQVYWLGFNGRHAPDLMQSAFFNRQHALLDIGFNEQLTALFEQGITIAGLQQTGFQQMLAGITHHLLSFICYSKKNESFRDKDIAQQISKARMMMNTNAYEHMQPEAIARELNISYSWFRRVFKQYTGFSPAQYQLEIRLQKAKELLTRTTMPVKAIAYELNFESTSYFVTFFRNKVGMPPGIYREKVHARLQ</sequence>
<feature type="domain" description="HTH araC/xylS-type" evidence="4">
    <location>
        <begin position="195"/>
        <end position="293"/>
    </location>
</feature>
<dbReference type="Proteomes" id="UP001220610">
    <property type="component" value="Chromosome"/>
</dbReference>
<dbReference type="InterPro" id="IPR037923">
    <property type="entry name" value="HTH-like"/>
</dbReference>
<dbReference type="PROSITE" id="PS00041">
    <property type="entry name" value="HTH_ARAC_FAMILY_1"/>
    <property type="match status" value="1"/>
</dbReference>
<dbReference type="GO" id="GO:0043565">
    <property type="term" value="F:sequence-specific DNA binding"/>
    <property type="evidence" value="ECO:0007669"/>
    <property type="project" value="InterPro"/>
</dbReference>
<evidence type="ECO:0000259" key="4">
    <source>
        <dbReference type="PROSITE" id="PS01124"/>
    </source>
</evidence>
<proteinExistence type="predicted"/>
<dbReference type="SUPFAM" id="SSF46689">
    <property type="entry name" value="Homeodomain-like"/>
    <property type="match status" value="2"/>
</dbReference>
<evidence type="ECO:0000256" key="2">
    <source>
        <dbReference type="ARBA" id="ARBA00023125"/>
    </source>
</evidence>
<dbReference type="InterPro" id="IPR018060">
    <property type="entry name" value="HTH_AraC"/>
</dbReference>
<dbReference type="SMART" id="SM00342">
    <property type="entry name" value="HTH_ARAC"/>
    <property type="match status" value="1"/>
</dbReference>
<keyword evidence="2" id="KW-0238">DNA-binding</keyword>
<evidence type="ECO:0000256" key="1">
    <source>
        <dbReference type="ARBA" id="ARBA00023015"/>
    </source>
</evidence>
<evidence type="ECO:0000256" key="3">
    <source>
        <dbReference type="ARBA" id="ARBA00023163"/>
    </source>
</evidence>
<accession>A0AAJ5WSL2</accession>
<evidence type="ECO:0000313" key="5">
    <source>
        <dbReference type="EMBL" id="WEK36010.1"/>
    </source>
</evidence>
<dbReference type="PANTHER" id="PTHR43280">
    <property type="entry name" value="ARAC-FAMILY TRANSCRIPTIONAL REGULATOR"/>
    <property type="match status" value="1"/>
</dbReference>
<dbReference type="Gene3D" id="1.10.10.60">
    <property type="entry name" value="Homeodomain-like"/>
    <property type="match status" value="2"/>
</dbReference>
<keyword evidence="3" id="KW-0804">Transcription</keyword>
<gene>
    <name evidence="5" type="ORF">P0Y53_00730</name>
</gene>
<dbReference type="InterPro" id="IPR009057">
    <property type="entry name" value="Homeodomain-like_sf"/>
</dbReference>
<dbReference type="Pfam" id="PF12833">
    <property type="entry name" value="HTH_18"/>
    <property type="match status" value="1"/>
</dbReference>
<dbReference type="PROSITE" id="PS01124">
    <property type="entry name" value="HTH_ARAC_FAMILY_2"/>
    <property type="match status" value="1"/>
</dbReference>
<dbReference type="PANTHER" id="PTHR43280:SF30">
    <property type="entry name" value="MMSAB OPERON REGULATORY PROTEIN"/>
    <property type="match status" value="1"/>
</dbReference>
<evidence type="ECO:0000313" key="6">
    <source>
        <dbReference type="Proteomes" id="UP001220610"/>
    </source>
</evidence>
<dbReference type="SUPFAM" id="SSF51215">
    <property type="entry name" value="Regulatory protein AraC"/>
    <property type="match status" value="1"/>
</dbReference>
<protein>
    <submittedName>
        <fullName evidence="5">AraC family transcriptional regulator</fullName>
    </submittedName>
</protein>
<name>A0AAJ5WSL2_9BACT</name>
<dbReference type="InterPro" id="IPR003313">
    <property type="entry name" value="AraC-bd"/>
</dbReference>